<dbReference type="Gene3D" id="3.30.70.1060">
    <property type="entry name" value="Dimeric alpha+beta barrel"/>
    <property type="match status" value="1"/>
</dbReference>
<comment type="caution">
    <text evidence="3">The sequence shown here is derived from an EMBL/GenBank/DDBJ whole genome shotgun (WGS) entry which is preliminary data.</text>
</comment>
<protein>
    <recommendedName>
        <fullName evidence="2">YCII-related domain-containing protein</fullName>
    </recommendedName>
</protein>
<dbReference type="SUPFAM" id="SSF54909">
    <property type="entry name" value="Dimeric alpha+beta barrel"/>
    <property type="match status" value="1"/>
</dbReference>
<comment type="similarity">
    <text evidence="1">Belongs to the YciI family.</text>
</comment>
<keyword evidence="4" id="KW-1185">Reference proteome</keyword>
<accession>A0A2V3DQ37</accession>
<dbReference type="PANTHER" id="PTHR35174">
    <property type="entry name" value="BLL7171 PROTEIN-RELATED"/>
    <property type="match status" value="1"/>
</dbReference>
<name>A0A2V3DQ37_9MICC</name>
<dbReference type="RefSeq" id="WP_110106849.1">
    <property type="nucleotide sequence ID" value="NZ_JACBZZ010000001.1"/>
</dbReference>
<proteinExistence type="inferred from homology"/>
<feature type="domain" description="YCII-related" evidence="2">
    <location>
        <begin position="5"/>
        <end position="111"/>
    </location>
</feature>
<dbReference type="InterPro" id="IPR005545">
    <property type="entry name" value="YCII"/>
</dbReference>
<dbReference type="EMBL" id="QHLZ01000008">
    <property type="protein sequence ID" value="PXA64821.1"/>
    <property type="molecule type" value="Genomic_DNA"/>
</dbReference>
<dbReference type="PANTHER" id="PTHR35174:SF3">
    <property type="entry name" value="BLL7171 PROTEIN"/>
    <property type="match status" value="1"/>
</dbReference>
<evidence type="ECO:0000256" key="1">
    <source>
        <dbReference type="ARBA" id="ARBA00007689"/>
    </source>
</evidence>
<gene>
    <name evidence="3" type="ORF">CVS29_13500</name>
</gene>
<evidence type="ECO:0000313" key="3">
    <source>
        <dbReference type="EMBL" id="PXA64821.1"/>
    </source>
</evidence>
<dbReference type="OrthoDB" id="668782at2"/>
<sequence>MRYTLLLHYPEQDPEDLDEAAMAEAQQAMSRYAAALHQAGILREAQILQPSANTTTLTLVSGIAHAQDGPLAGTTMALGGLVVIEVPTLDAALDWARRSPSLAWGDVEVRPGAVHVASGAWVPSS</sequence>
<dbReference type="InterPro" id="IPR011008">
    <property type="entry name" value="Dimeric_a/b-barrel"/>
</dbReference>
<evidence type="ECO:0000313" key="4">
    <source>
        <dbReference type="Proteomes" id="UP000246303"/>
    </source>
</evidence>
<organism evidence="3 4">
    <name type="scientific">Arthrobacter psychrochitiniphilus</name>
    <dbReference type="NCBI Taxonomy" id="291045"/>
    <lineage>
        <taxon>Bacteria</taxon>
        <taxon>Bacillati</taxon>
        <taxon>Actinomycetota</taxon>
        <taxon>Actinomycetes</taxon>
        <taxon>Micrococcales</taxon>
        <taxon>Micrococcaceae</taxon>
        <taxon>Arthrobacter</taxon>
    </lineage>
</organism>
<evidence type="ECO:0000259" key="2">
    <source>
        <dbReference type="Pfam" id="PF03795"/>
    </source>
</evidence>
<dbReference type="AlphaFoldDB" id="A0A2V3DQ37"/>
<reference evidence="3 4" key="1">
    <citation type="submission" date="2018-05" db="EMBL/GenBank/DDBJ databases">
        <title>Genetic diversity of glacier-inhabiting Cryobacterium bacteria in China and description of Cryobacterium mengkeensis sp. nov. and Arthrobacter glacialis sp. nov.</title>
        <authorList>
            <person name="Liu Q."/>
            <person name="Xin Y.-H."/>
        </authorList>
    </citation>
    <scope>NUCLEOTIDE SEQUENCE [LARGE SCALE GENOMIC DNA]</scope>
    <source>
        <strain evidence="3 4">GP3</strain>
    </source>
</reference>
<dbReference type="Proteomes" id="UP000246303">
    <property type="component" value="Unassembled WGS sequence"/>
</dbReference>
<dbReference type="Pfam" id="PF03795">
    <property type="entry name" value="YCII"/>
    <property type="match status" value="1"/>
</dbReference>